<comment type="caution">
    <text evidence="1">The sequence shown here is derived from an EMBL/GenBank/DDBJ whole genome shotgun (WGS) entry which is preliminary data.</text>
</comment>
<sequence>VLGLLTHPESFIGRHVDESSTGQCTQPLLDVSLLALGPLGHCFRSSRLLFTAHLSQGIEQTQFLPQSDHWSDERPEVNTLRTLLQFGHFGRSGMDVE</sequence>
<dbReference type="AlphaFoldDB" id="A0AAV5TIJ6"/>
<dbReference type="EMBL" id="BTSX01000004">
    <property type="protein sequence ID" value="GMS94168.1"/>
    <property type="molecule type" value="Genomic_DNA"/>
</dbReference>
<evidence type="ECO:0000313" key="2">
    <source>
        <dbReference type="Proteomes" id="UP001432027"/>
    </source>
</evidence>
<protein>
    <submittedName>
        <fullName evidence="1">Uncharacterized protein</fullName>
    </submittedName>
</protein>
<evidence type="ECO:0000313" key="1">
    <source>
        <dbReference type="EMBL" id="GMS94168.1"/>
    </source>
</evidence>
<gene>
    <name evidence="1" type="ORF">PENTCL1PPCAC_16343</name>
</gene>
<name>A0AAV5TIJ6_9BILA</name>
<proteinExistence type="predicted"/>
<reference evidence="1" key="1">
    <citation type="submission" date="2023-10" db="EMBL/GenBank/DDBJ databases">
        <title>Genome assembly of Pristionchus species.</title>
        <authorList>
            <person name="Yoshida K."/>
            <person name="Sommer R.J."/>
        </authorList>
    </citation>
    <scope>NUCLEOTIDE SEQUENCE</scope>
    <source>
        <strain evidence="1">RS0144</strain>
    </source>
</reference>
<organism evidence="1 2">
    <name type="scientific">Pristionchus entomophagus</name>
    <dbReference type="NCBI Taxonomy" id="358040"/>
    <lineage>
        <taxon>Eukaryota</taxon>
        <taxon>Metazoa</taxon>
        <taxon>Ecdysozoa</taxon>
        <taxon>Nematoda</taxon>
        <taxon>Chromadorea</taxon>
        <taxon>Rhabditida</taxon>
        <taxon>Rhabditina</taxon>
        <taxon>Diplogasteromorpha</taxon>
        <taxon>Diplogasteroidea</taxon>
        <taxon>Neodiplogasteridae</taxon>
        <taxon>Pristionchus</taxon>
    </lineage>
</organism>
<keyword evidence="2" id="KW-1185">Reference proteome</keyword>
<dbReference type="Proteomes" id="UP001432027">
    <property type="component" value="Unassembled WGS sequence"/>
</dbReference>
<feature type="non-terminal residue" evidence="1">
    <location>
        <position position="1"/>
    </location>
</feature>
<accession>A0AAV5TIJ6</accession>